<evidence type="ECO:0000313" key="1">
    <source>
        <dbReference type="EMBL" id="GAA2607165.1"/>
    </source>
</evidence>
<organism evidence="1 2">
    <name type="scientific">Streptomyces axinellae</name>
    <dbReference type="NCBI Taxonomy" id="552788"/>
    <lineage>
        <taxon>Bacteria</taxon>
        <taxon>Bacillati</taxon>
        <taxon>Actinomycetota</taxon>
        <taxon>Actinomycetes</taxon>
        <taxon>Kitasatosporales</taxon>
        <taxon>Streptomycetaceae</taxon>
        <taxon>Streptomyces</taxon>
    </lineage>
</organism>
<gene>
    <name evidence="1" type="ORF">GCM10009863_20750</name>
</gene>
<keyword evidence="2" id="KW-1185">Reference proteome</keyword>
<reference evidence="1 2" key="1">
    <citation type="journal article" date="2019" name="Int. J. Syst. Evol. Microbiol.">
        <title>The Global Catalogue of Microorganisms (GCM) 10K type strain sequencing project: providing services to taxonomists for standard genome sequencing and annotation.</title>
        <authorList>
            <consortium name="The Broad Institute Genomics Platform"/>
            <consortium name="The Broad Institute Genome Sequencing Center for Infectious Disease"/>
            <person name="Wu L."/>
            <person name="Ma J."/>
        </authorList>
    </citation>
    <scope>NUCLEOTIDE SEQUENCE [LARGE SCALE GENOMIC DNA]</scope>
    <source>
        <strain evidence="1 2">JCM 16373</strain>
    </source>
</reference>
<evidence type="ECO:0000313" key="2">
    <source>
        <dbReference type="Proteomes" id="UP001501447"/>
    </source>
</evidence>
<accession>A0ABN3PXY4</accession>
<dbReference type="Proteomes" id="UP001501447">
    <property type="component" value="Unassembled WGS sequence"/>
</dbReference>
<protein>
    <submittedName>
        <fullName evidence="1">Uncharacterized protein</fullName>
    </submittedName>
</protein>
<sequence>MPADHERPVSVFDVSADIHSDRLYGRACIWCGSRSGPLTYVGWARMTGLFAKGYISCPVNACAACRASPPAP</sequence>
<name>A0ABN3PXY4_9ACTN</name>
<dbReference type="RefSeq" id="WP_344564463.1">
    <property type="nucleotide sequence ID" value="NZ_BAAARJ010000006.1"/>
</dbReference>
<comment type="caution">
    <text evidence="1">The sequence shown here is derived from an EMBL/GenBank/DDBJ whole genome shotgun (WGS) entry which is preliminary data.</text>
</comment>
<dbReference type="EMBL" id="BAAARJ010000006">
    <property type="protein sequence ID" value="GAA2607165.1"/>
    <property type="molecule type" value="Genomic_DNA"/>
</dbReference>
<proteinExistence type="predicted"/>